<proteinExistence type="predicted"/>
<accession>A0A0A8ZNS4</accession>
<name>A0A0A8ZNS4_ARUDO</name>
<dbReference type="EMBL" id="GBRH01259490">
    <property type="protein sequence ID" value="JAD38405.1"/>
    <property type="molecule type" value="Transcribed_RNA"/>
</dbReference>
<reference evidence="1" key="2">
    <citation type="journal article" date="2015" name="Data Brief">
        <title>Shoot transcriptome of the giant reed, Arundo donax.</title>
        <authorList>
            <person name="Barrero R.A."/>
            <person name="Guerrero F.D."/>
            <person name="Moolhuijzen P."/>
            <person name="Goolsby J.A."/>
            <person name="Tidwell J."/>
            <person name="Bellgard S.E."/>
            <person name="Bellgard M.I."/>
        </authorList>
    </citation>
    <scope>NUCLEOTIDE SEQUENCE</scope>
    <source>
        <tissue evidence="1">Shoot tissue taken approximately 20 cm above the soil surface</tissue>
    </source>
</reference>
<evidence type="ECO:0000313" key="1">
    <source>
        <dbReference type="EMBL" id="JAD38405.1"/>
    </source>
</evidence>
<reference evidence="1" key="1">
    <citation type="submission" date="2014-09" db="EMBL/GenBank/DDBJ databases">
        <authorList>
            <person name="Magalhaes I.L.F."/>
            <person name="Oliveira U."/>
            <person name="Santos F.R."/>
            <person name="Vidigal T.H.D.A."/>
            <person name="Brescovit A.D."/>
            <person name="Santos A.J."/>
        </authorList>
    </citation>
    <scope>NUCLEOTIDE SEQUENCE</scope>
    <source>
        <tissue evidence="1">Shoot tissue taken approximately 20 cm above the soil surface</tissue>
    </source>
</reference>
<dbReference type="AlphaFoldDB" id="A0A0A8ZNS4"/>
<protein>
    <submittedName>
        <fullName evidence="1">Uncharacterized protein</fullName>
    </submittedName>
</protein>
<organism evidence="1">
    <name type="scientific">Arundo donax</name>
    <name type="common">Giant reed</name>
    <name type="synonym">Donax arundinaceus</name>
    <dbReference type="NCBI Taxonomy" id="35708"/>
    <lineage>
        <taxon>Eukaryota</taxon>
        <taxon>Viridiplantae</taxon>
        <taxon>Streptophyta</taxon>
        <taxon>Embryophyta</taxon>
        <taxon>Tracheophyta</taxon>
        <taxon>Spermatophyta</taxon>
        <taxon>Magnoliopsida</taxon>
        <taxon>Liliopsida</taxon>
        <taxon>Poales</taxon>
        <taxon>Poaceae</taxon>
        <taxon>PACMAD clade</taxon>
        <taxon>Arundinoideae</taxon>
        <taxon>Arundineae</taxon>
        <taxon>Arundo</taxon>
    </lineage>
</organism>
<sequence>MVGGIIVLPQITNVCCFRLVRKY</sequence>